<dbReference type="Gene3D" id="3.30.1390.10">
    <property type="match status" value="1"/>
</dbReference>
<proteinExistence type="predicted"/>
<reference evidence="4" key="1">
    <citation type="journal article" date="2019" name="Int. J. Syst. Evol. Microbiol.">
        <title>The Global Catalogue of Microorganisms (GCM) 10K type strain sequencing project: providing services to taxonomists for standard genome sequencing and annotation.</title>
        <authorList>
            <consortium name="The Broad Institute Genomics Platform"/>
            <consortium name="The Broad Institute Genome Sequencing Center for Infectious Disease"/>
            <person name="Wu L."/>
            <person name="Ma J."/>
        </authorList>
    </citation>
    <scope>NUCLEOTIDE SEQUENCE [LARGE SCALE GENOMIC DNA]</scope>
    <source>
        <strain evidence="4">JCM 14560</strain>
    </source>
</reference>
<dbReference type="Proteomes" id="UP001422759">
    <property type="component" value="Unassembled WGS sequence"/>
</dbReference>
<dbReference type="InterPro" id="IPR013823">
    <property type="entry name" value="Ribosomal_bL12_C"/>
</dbReference>
<organism evidence="3 4">
    <name type="scientific">Kitasatospora kazusensis</name>
    <dbReference type="NCBI Taxonomy" id="407974"/>
    <lineage>
        <taxon>Bacteria</taxon>
        <taxon>Bacillati</taxon>
        <taxon>Actinomycetota</taxon>
        <taxon>Actinomycetes</taxon>
        <taxon>Kitasatosporales</taxon>
        <taxon>Streptomycetaceae</taxon>
        <taxon>Kitasatospora</taxon>
    </lineage>
</organism>
<feature type="region of interest" description="Disordered" evidence="1">
    <location>
        <begin position="1"/>
        <end position="43"/>
    </location>
</feature>
<comment type="caution">
    <text evidence="3">The sequence shown here is derived from an EMBL/GenBank/DDBJ whole genome shotgun (WGS) entry which is preliminary data.</text>
</comment>
<evidence type="ECO:0000259" key="2">
    <source>
        <dbReference type="Pfam" id="PF00542"/>
    </source>
</evidence>
<feature type="domain" description="Large ribosomal subunit protein bL12 C-terminal" evidence="2">
    <location>
        <begin position="49"/>
        <end position="114"/>
    </location>
</feature>
<protein>
    <recommendedName>
        <fullName evidence="2">Large ribosomal subunit protein bL12 C-terminal domain-containing protein</fullName>
    </recommendedName>
</protein>
<dbReference type="Pfam" id="PF00542">
    <property type="entry name" value="Ribosomal_L12"/>
    <property type="match status" value="1"/>
</dbReference>
<evidence type="ECO:0000313" key="3">
    <source>
        <dbReference type="EMBL" id="GAA2156975.1"/>
    </source>
</evidence>
<gene>
    <name evidence="3" type="ORF">GCM10009760_58590</name>
</gene>
<name>A0ABP5LZ72_9ACTN</name>
<keyword evidence="4" id="KW-1185">Reference proteome</keyword>
<evidence type="ECO:0000313" key="4">
    <source>
        <dbReference type="Proteomes" id="UP001422759"/>
    </source>
</evidence>
<accession>A0ABP5LZ72</accession>
<evidence type="ECO:0000256" key="1">
    <source>
        <dbReference type="SAM" id="MobiDB-lite"/>
    </source>
</evidence>
<sequence length="172" mass="18162">MSQTVSAAFVEQEGHTPGENPWSDSLPGRLTGTGHNTDRRGVSVEDPDFTVLLAGDSPHDPTALKAVRAVTGLSLWRSRQLLDSAPATVMADIPFGIAAGAAQRLRQAGVPVVIRCGWCRRTLSGDTPVDPGPCASPYWPSAHCRANSMTSCDCEFCAAYGPLPGHTTHRGP</sequence>
<dbReference type="InterPro" id="IPR014719">
    <property type="entry name" value="Ribosomal_bL12_C/ClpS-like"/>
</dbReference>
<dbReference type="EMBL" id="BAAANT010000055">
    <property type="protein sequence ID" value="GAA2156975.1"/>
    <property type="molecule type" value="Genomic_DNA"/>
</dbReference>
<dbReference type="SUPFAM" id="SSF54736">
    <property type="entry name" value="ClpS-like"/>
    <property type="match status" value="1"/>
</dbReference>
<dbReference type="RefSeq" id="WP_344469100.1">
    <property type="nucleotide sequence ID" value="NZ_BAAANT010000055.1"/>
</dbReference>